<evidence type="ECO:0000313" key="2">
    <source>
        <dbReference type="EMBL" id="HIU24380.1"/>
    </source>
</evidence>
<proteinExistence type="predicted"/>
<keyword evidence="2" id="KW-0418">Kinase</keyword>
<keyword evidence="2" id="KW-0808">Transferase</keyword>
<feature type="domain" description="Carbohydrate kinase PfkB" evidence="1">
    <location>
        <begin position="42"/>
        <end position="284"/>
    </location>
</feature>
<dbReference type="Gene3D" id="3.40.1190.20">
    <property type="match status" value="1"/>
</dbReference>
<dbReference type="PANTHER" id="PTHR47098:SF2">
    <property type="entry name" value="PROTEIN MAK32"/>
    <property type="match status" value="1"/>
</dbReference>
<protein>
    <submittedName>
        <fullName evidence="2">Carbohydrate kinase family protein</fullName>
    </submittedName>
</protein>
<dbReference type="InterPro" id="IPR011611">
    <property type="entry name" value="PfkB_dom"/>
</dbReference>
<accession>A0A9D1L508</accession>
<dbReference type="InterPro" id="IPR029056">
    <property type="entry name" value="Ribokinase-like"/>
</dbReference>
<comment type="caution">
    <text evidence="2">The sequence shown here is derived from an EMBL/GenBank/DDBJ whole genome shotgun (WGS) entry which is preliminary data.</text>
</comment>
<dbReference type="Pfam" id="PF00294">
    <property type="entry name" value="PfkB"/>
    <property type="match status" value="1"/>
</dbReference>
<dbReference type="EMBL" id="DVMQ01000017">
    <property type="protein sequence ID" value="HIU24380.1"/>
    <property type="molecule type" value="Genomic_DNA"/>
</dbReference>
<dbReference type="SUPFAM" id="SSF53613">
    <property type="entry name" value="Ribokinase-like"/>
    <property type="match status" value="1"/>
</dbReference>
<dbReference type="AlphaFoldDB" id="A0A9D1L508"/>
<dbReference type="Proteomes" id="UP000824078">
    <property type="component" value="Unassembled WGS sequence"/>
</dbReference>
<reference evidence="2" key="1">
    <citation type="submission" date="2020-10" db="EMBL/GenBank/DDBJ databases">
        <authorList>
            <person name="Gilroy R."/>
        </authorList>
    </citation>
    <scope>NUCLEOTIDE SEQUENCE</scope>
    <source>
        <strain evidence="2">ChiHjej12B11-29160</strain>
    </source>
</reference>
<dbReference type="GO" id="GO:0016301">
    <property type="term" value="F:kinase activity"/>
    <property type="evidence" value="ECO:0007669"/>
    <property type="project" value="UniProtKB-KW"/>
</dbReference>
<name>A0A9D1L508_9ACTN</name>
<sequence>MKYIVCGPSIVNEVVCADGTERGPLLGGSVFCVAGIRIWTSSCGYVSNVGDDFKSFYGSWFTANGISTDKLSRILPHTWHTKLIYGDEGIHSETSIYGEEDEAKLDALDVITAEQVARACDPDTLGIYIESREQSEFWQEVALVRKASHAKIMWEIPTSATMDPARHEGVFETIGLTDYYSINLPEAKALFGVSDEQAAIKAIQELEKPCFLRVGSKGSYMITKDDAAFAPSLTVGPIVDPTGCGNASTAAALYGLCEDFDLYAVARAANISAAFNLLQYGPYPAVTDKDADYARTLLNE</sequence>
<dbReference type="PANTHER" id="PTHR47098">
    <property type="entry name" value="PROTEIN MAK32"/>
    <property type="match status" value="1"/>
</dbReference>
<evidence type="ECO:0000259" key="1">
    <source>
        <dbReference type="Pfam" id="PF00294"/>
    </source>
</evidence>
<organism evidence="2 3">
    <name type="scientific">Candidatus Coprovicinus avistercoris</name>
    <dbReference type="NCBI Taxonomy" id="2840754"/>
    <lineage>
        <taxon>Bacteria</taxon>
        <taxon>Bacillati</taxon>
        <taxon>Actinomycetota</taxon>
        <taxon>Coriobacteriia</taxon>
        <taxon>Coriobacteriales</taxon>
        <taxon>Coriobacteriaceae</taxon>
        <taxon>Coriobacteriaceae incertae sedis</taxon>
        <taxon>Candidatus Coprovicinus</taxon>
    </lineage>
</organism>
<gene>
    <name evidence="2" type="ORF">IAD17_05615</name>
</gene>
<evidence type="ECO:0000313" key="3">
    <source>
        <dbReference type="Proteomes" id="UP000824078"/>
    </source>
</evidence>
<reference evidence="2" key="2">
    <citation type="journal article" date="2021" name="PeerJ">
        <title>Extensive microbial diversity within the chicken gut microbiome revealed by metagenomics and culture.</title>
        <authorList>
            <person name="Gilroy R."/>
            <person name="Ravi A."/>
            <person name="Getino M."/>
            <person name="Pursley I."/>
            <person name="Horton D.L."/>
            <person name="Alikhan N.F."/>
            <person name="Baker D."/>
            <person name="Gharbi K."/>
            <person name="Hall N."/>
            <person name="Watson M."/>
            <person name="Adriaenssens E.M."/>
            <person name="Foster-Nyarko E."/>
            <person name="Jarju S."/>
            <person name="Secka A."/>
            <person name="Antonio M."/>
            <person name="Oren A."/>
            <person name="Chaudhuri R.R."/>
            <person name="La Ragione R."/>
            <person name="Hildebrand F."/>
            <person name="Pallen M.J."/>
        </authorList>
    </citation>
    <scope>NUCLEOTIDE SEQUENCE</scope>
    <source>
        <strain evidence="2">ChiHjej12B11-29160</strain>
    </source>
</reference>